<proteinExistence type="predicted"/>
<reference evidence="3" key="2">
    <citation type="submission" date="2016-06" db="UniProtKB">
        <authorList>
            <consortium name="WormBaseParasite"/>
        </authorList>
    </citation>
    <scope>IDENTIFICATION</scope>
</reference>
<reference evidence="2" key="1">
    <citation type="submission" date="2014-05" db="EMBL/GenBank/DDBJ databases">
        <title>The genome and life-stage specific transcriptomes of Globodera pallida elucidate key aspects of plant parasitism by a cyst nematode.</title>
        <authorList>
            <person name="Cotton J.A."/>
            <person name="Lilley C.J."/>
            <person name="Jones L.M."/>
            <person name="Kikuchi T."/>
            <person name="Reid A.J."/>
            <person name="Thorpe P."/>
            <person name="Tsai I.J."/>
            <person name="Beasley H."/>
            <person name="Blok V."/>
            <person name="Cock P.J.A."/>
            <person name="Van den Akker S.E."/>
            <person name="Holroyd N."/>
            <person name="Hunt M."/>
            <person name="Mantelin S."/>
            <person name="Naghra H."/>
            <person name="Pain A."/>
            <person name="Palomares-Rius J.E."/>
            <person name="Zarowiecki M."/>
            <person name="Berriman M."/>
            <person name="Jones J.T."/>
            <person name="Urwin P.E."/>
        </authorList>
    </citation>
    <scope>NUCLEOTIDE SEQUENCE [LARGE SCALE GENOMIC DNA]</scope>
    <source>
        <strain evidence="2">Lindley</strain>
    </source>
</reference>
<dbReference type="Proteomes" id="UP000050741">
    <property type="component" value="Unassembled WGS sequence"/>
</dbReference>
<keyword evidence="2" id="KW-1185">Reference proteome</keyword>
<sequence length="115" mass="13669">MTKTTSQCLIAQLEWLFTRYGLPQELVSDNETRTGPTVQDPQPEQPEQTEGSPPRQRRVRFADEQEEEPPMRERQSPVEPPQEVRRSTRQRRPPHILSPDHRAKHRYDLRPRDHI</sequence>
<feature type="compositionally biased region" description="Basic and acidic residues" evidence="1">
    <location>
        <begin position="69"/>
        <end position="86"/>
    </location>
</feature>
<dbReference type="AlphaFoldDB" id="A0A183BJT7"/>
<accession>A0A183BJT7</accession>
<evidence type="ECO:0000313" key="2">
    <source>
        <dbReference type="Proteomes" id="UP000050741"/>
    </source>
</evidence>
<evidence type="ECO:0000256" key="1">
    <source>
        <dbReference type="SAM" id="MobiDB-lite"/>
    </source>
</evidence>
<feature type="region of interest" description="Disordered" evidence="1">
    <location>
        <begin position="27"/>
        <end position="115"/>
    </location>
</feature>
<dbReference type="WBParaSite" id="GPLIN_000086600">
    <property type="protein sequence ID" value="GPLIN_000086600"/>
    <property type="gene ID" value="GPLIN_000086600"/>
</dbReference>
<protein>
    <submittedName>
        <fullName evidence="3">Integrase catalytic domain-containing protein</fullName>
    </submittedName>
</protein>
<name>A0A183BJT7_GLOPA</name>
<feature type="compositionally biased region" description="Low complexity" evidence="1">
    <location>
        <begin position="36"/>
        <end position="54"/>
    </location>
</feature>
<feature type="compositionally biased region" description="Basic and acidic residues" evidence="1">
    <location>
        <begin position="98"/>
        <end position="115"/>
    </location>
</feature>
<organism evidence="2 3">
    <name type="scientific">Globodera pallida</name>
    <name type="common">Potato cyst nematode worm</name>
    <name type="synonym">Heterodera pallida</name>
    <dbReference type="NCBI Taxonomy" id="36090"/>
    <lineage>
        <taxon>Eukaryota</taxon>
        <taxon>Metazoa</taxon>
        <taxon>Ecdysozoa</taxon>
        <taxon>Nematoda</taxon>
        <taxon>Chromadorea</taxon>
        <taxon>Rhabditida</taxon>
        <taxon>Tylenchina</taxon>
        <taxon>Tylenchomorpha</taxon>
        <taxon>Tylenchoidea</taxon>
        <taxon>Heteroderidae</taxon>
        <taxon>Heteroderinae</taxon>
        <taxon>Globodera</taxon>
    </lineage>
</organism>
<evidence type="ECO:0000313" key="3">
    <source>
        <dbReference type="WBParaSite" id="GPLIN_000086600"/>
    </source>
</evidence>